<dbReference type="Proteomes" id="UP001189429">
    <property type="component" value="Unassembled WGS sequence"/>
</dbReference>
<keyword evidence="2" id="KW-1185">Reference proteome</keyword>
<proteinExistence type="predicted"/>
<gene>
    <name evidence="1" type="ORF">PCOR1329_LOCUS20304</name>
</gene>
<comment type="caution">
    <text evidence="1">The sequence shown here is derived from an EMBL/GenBank/DDBJ whole genome shotgun (WGS) entry which is preliminary data.</text>
</comment>
<evidence type="ECO:0000313" key="1">
    <source>
        <dbReference type="EMBL" id="CAK0817829.1"/>
    </source>
</evidence>
<evidence type="ECO:0000313" key="2">
    <source>
        <dbReference type="Proteomes" id="UP001189429"/>
    </source>
</evidence>
<protein>
    <submittedName>
        <fullName evidence="1">Uncharacterized protein</fullName>
    </submittedName>
</protein>
<sequence length="286" mass="31978">MWASNMFACKTSDPDIVQYVVELPKVTPSTDTQVASKRVRALHCIQRVIDAMFRDPSLGDQLWRFIDARLVERAPTPSVQPISNLYATVKVSCELSLPSPPTKLMLEKTHDRDGMAINDMFGQHFQVNGPDKIPSGTPVNVLIQAMRQRAIDVGCRREPLFERAVNDDGLVGWGVAPLFTFECEYNRLARVTHVPSGDVAHVPADGECTINFDLQVYSWDAVAKFTRKNSLLIGKDWFPAMRGPNAWALDQKGEMLTPLIAAIKSAFERRFLDLHMLVGRPEDAGL</sequence>
<organism evidence="1 2">
    <name type="scientific">Prorocentrum cordatum</name>
    <dbReference type="NCBI Taxonomy" id="2364126"/>
    <lineage>
        <taxon>Eukaryota</taxon>
        <taxon>Sar</taxon>
        <taxon>Alveolata</taxon>
        <taxon>Dinophyceae</taxon>
        <taxon>Prorocentrales</taxon>
        <taxon>Prorocentraceae</taxon>
        <taxon>Prorocentrum</taxon>
    </lineage>
</organism>
<reference evidence="1" key="1">
    <citation type="submission" date="2023-10" db="EMBL/GenBank/DDBJ databases">
        <authorList>
            <person name="Chen Y."/>
            <person name="Shah S."/>
            <person name="Dougan E. K."/>
            <person name="Thang M."/>
            <person name="Chan C."/>
        </authorList>
    </citation>
    <scope>NUCLEOTIDE SEQUENCE [LARGE SCALE GENOMIC DNA]</scope>
</reference>
<dbReference type="EMBL" id="CAUYUJ010006569">
    <property type="protein sequence ID" value="CAK0817829.1"/>
    <property type="molecule type" value="Genomic_DNA"/>
</dbReference>
<name>A0ABN9RIE6_9DINO</name>
<accession>A0ABN9RIE6</accession>